<dbReference type="Proteomes" id="UP001497623">
    <property type="component" value="Unassembled WGS sequence"/>
</dbReference>
<reference evidence="1 2" key="1">
    <citation type="submission" date="2024-05" db="EMBL/GenBank/DDBJ databases">
        <authorList>
            <person name="Wallberg A."/>
        </authorList>
    </citation>
    <scope>NUCLEOTIDE SEQUENCE [LARGE SCALE GENOMIC DNA]</scope>
</reference>
<evidence type="ECO:0000313" key="2">
    <source>
        <dbReference type="Proteomes" id="UP001497623"/>
    </source>
</evidence>
<evidence type="ECO:0000313" key="1">
    <source>
        <dbReference type="EMBL" id="CAL4131862.1"/>
    </source>
</evidence>
<sequence>MVCNFVHLYAKGDGSVLRWMGTDDHISNTDVLWFPTHPGSQVTTSYCLVVMSSEKYLNNYPTQPFIQSAAQLRATPYANVKYRRIQSRKHCHYQYCKQHFVMIFFHFINKINNVYL</sequence>
<accession>A0AAV2RQ43</accession>
<name>A0AAV2RQ43_MEGNR</name>
<proteinExistence type="predicted"/>
<organism evidence="1 2">
    <name type="scientific">Meganyctiphanes norvegica</name>
    <name type="common">Northern krill</name>
    <name type="synonym">Thysanopoda norvegica</name>
    <dbReference type="NCBI Taxonomy" id="48144"/>
    <lineage>
        <taxon>Eukaryota</taxon>
        <taxon>Metazoa</taxon>
        <taxon>Ecdysozoa</taxon>
        <taxon>Arthropoda</taxon>
        <taxon>Crustacea</taxon>
        <taxon>Multicrustacea</taxon>
        <taxon>Malacostraca</taxon>
        <taxon>Eumalacostraca</taxon>
        <taxon>Eucarida</taxon>
        <taxon>Euphausiacea</taxon>
        <taxon>Euphausiidae</taxon>
        <taxon>Meganyctiphanes</taxon>
    </lineage>
</organism>
<comment type="caution">
    <text evidence="1">The sequence shown here is derived from an EMBL/GenBank/DDBJ whole genome shotgun (WGS) entry which is preliminary data.</text>
</comment>
<keyword evidence="2" id="KW-1185">Reference proteome</keyword>
<dbReference type="EMBL" id="CAXKWB010027497">
    <property type="protein sequence ID" value="CAL4131862.1"/>
    <property type="molecule type" value="Genomic_DNA"/>
</dbReference>
<dbReference type="AlphaFoldDB" id="A0AAV2RQ43"/>
<gene>
    <name evidence="1" type="ORF">MNOR_LOCUS26898</name>
</gene>
<protein>
    <submittedName>
        <fullName evidence="1">Uncharacterized protein</fullName>
    </submittedName>
</protein>